<evidence type="ECO:0000256" key="8">
    <source>
        <dbReference type="ARBA" id="ARBA00031926"/>
    </source>
</evidence>
<dbReference type="Pfam" id="PF00408">
    <property type="entry name" value="PGM_PMM_IV"/>
    <property type="match status" value="1"/>
</dbReference>
<feature type="binding site" evidence="12">
    <location>
        <begin position="424"/>
        <end position="426"/>
    </location>
    <ligand>
        <name>substrate</name>
    </ligand>
</feature>
<dbReference type="InterPro" id="IPR016657">
    <property type="entry name" value="PAGM"/>
</dbReference>
<dbReference type="GO" id="GO:0004610">
    <property type="term" value="F:phosphoacetylglucosamine mutase activity"/>
    <property type="evidence" value="ECO:0007669"/>
    <property type="project" value="UniProtKB-UniRule"/>
</dbReference>
<evidence type="ECO:0000256" key="7">
    <source>
        <dbReference type="ARBA" id="ARBA00023235"/>
    </source>
</evidence>
<dbReference type="InterPro" id="IPR049022">
    <property type="entry name" value="AMG1_III"/>
</dbReference>
<dbReference type="EC" id="5.4.2.3" evidence="4 10"/>
<dbReference type="InterPro" id="IPR016066">
    <property type="entry name" value="A-D-PHexomutase_CS"/>
</dbReference>
<dbReference type="CDD" id="cd03086">
    <property type="entry name" value="PGM3"/>
    <property type="match status" value="1"/>
</dbReference>
<keyword evidence="5 10" id="KW-0479">Metal-binding</keyword>
<comment type="cofactor">
    <cofactor evidence="10 13">
        <name>Mg(2+)</name>
        <dbReference type="ChEBI" id="CHEBI:18420"/>
    </cofactor>
    <text evidence="10 13">Binds 1 Mg(2+) ion per subunit.</text>
</comment>
<dbReference type="GO" id="GO:0005975">
    <property type="term" value="P:carbohydrate metabolic process"/>
    <property type="evidence" value="ECO:0007669"/>
    <property type="project" value="InterPro"/>
</dbReference>
<gene>
    <name evidence="17" type="ORF">TAT_000124900</name>
    <name evidence="18" type="ORF">TAV_000125000</name>
</gene>
<dbReference type="GO" id="GO:0006048">
    <property type="term" value="P:UDP-N-acetylglucosamine biosynthetic process"/>
    <property type="evidence" value="ECO:0007669"/>
    <property type="project" value="UniProtKB-UniRule"/>
</dbReference>
<dbReference type="SUPFAM" id="SSF53738">
    <property type="entry name" value="Phosphoglucomutase, first 3 domains"/>
    <property type="match status" value="2"/>
</dbReference>
<evidence type="ECO:0000259" key="15">
    <source>
        <dbReference type="Pfam" id="PF02878"/>
    </source>
</evidence>
<sequence>MLDFSQIPNGPDIPEGYVDVIYGTAGFRANTENPPGNLEHVAYRCGLLFASLPFISEPYFQKYSRSFSFNGSMGLGIVVTASHNPCSDNGIKLFSPSGRTLECAWEPIFTSFVNTRDPIQSTLSNMFTKFGYKPRDLNLNILIGCDTRPSCLSLVSNLTLGIKAIYKLLNLTNSNVNFVGMITSPTISYLLSSNTTWAKDDEMYISFLSNSFNKIYNKLQDLGLVDFSQNVDNPEELFFDCSYGVGGYKVIRFFDLFRKLGIIPSICNFHRFGKDQDLNYKCGASYVYSTSCFPQALKKSFNIYFNKRFCCFDGDADRVLYYIPCDPVPNANGEYTVLQLHGDRLLIVTMMLLWTFLANHKKKLTVGIFQTRYSNGSSVNYIDALIDRYSSENKNVSWKHEYFNSGLKNAEKLAEKYDISVYYETNGHGNVVYNRTFHSKDCYQNLADQSTNIQSPKSFDALELSSLDTCMTNSTISSLTDFKEEFSDTLLFDFLEIFFPSGDGIMNSLFLELTFRILKLSFHDCLNFYTDFPSSHFQYHLTPELKTLFSSTANETVLKEPKILQDKIDSKTKEFSFCRAFLRPSGTEALLRIYVEGETQEIVQNVQNYIVNEIDVFLASHKLLQS</sequence>
<dbReference type="InterPro" id="IPR005843">
    <property type="entry name" value="A-D-PHexomutase_C"/>
</dbReference>
<dbReference type="InterPro" id="IPR005844">
    <property type="entry name" value="A-D-PHexomutase_a/b/a-I"/>
</dbReference>
<feature type="binding site" evidence="13">
    <location>
        <position position="313"/>
    </location>
    <ligand>
        <name>Mg(2+)</name>
        <dbReference type="ChEBI" id="CHEBI:18420"/>
    </ligand>
</feature>
<evidence type="ECO:0000256" key="4">
    <source>
        <dbReference type="ARBA" id="ARBA00012731"/>
    </source>
</evidence>
<comment type="catalytic activity">
    <reaction evidence="1 10">
        <text>N-acetyl-alpha-D-glucosamine 1-phosphate = N-acetyl-D-glucosamine 6-phosphate</text>
        <dbReference type="Rhea" id="RHEA:23804"/>
        <dbReference type="ChEBI" id="CHEBI:57513"/>
        <dbReference type="ChEBI" id="CHEBI:57776"/>
        <dbReference type="EC" id="5.4.2.3"/>
    </reaction>
</comment>
<dbReference type="Pfam" id="PF02878">
    <property type="entry name" value="PGM_PMM_I"/>
    <property type="match status" value="1"/>
</dbReference>
<dbReference type="Gene3D" id="3.40.120.10">
    <property type="entry name" value="Alpha-D-Glucose-1,6-Bisphosphate, subunit A, domain 3"/>
    <property type="match status" value="1"/>
</dbReference>
<dbReference type="PANTHER" id="PTHR45955:SF1">
    <property type="entry name" value="PHOSPHOACETYLGLUCOSAMINE MUTASE"/>
    <property type="match status" value="1"/>
</dbReference>
<evidence type="ECO:0000256" key="5">
    <source>
        <dbReference type="ARBA" id="ARBA00022723"/>
    </source>
</evidence>
<evidence type="ECO:0000313" key="18">
    <source>
        <dbReference type="EMBL" id="SVP91045.1"/>
    </source>
</evidence>
<dbReference type="Pfam" id="PF21404">
    <property type="entry name" value="AMG1_III"/>
    <property type="match status" value="1"/>
</dbReference>
<keyword evidence="7 10" id="KW-0413">Isomerase</keyword>
<feature type="active site" description="Phosphoserine intermediate" evidence="11">
    <location>
        <position position="82"/>
    </location>
</feature>
<evidence type="ECO:0000256" key="6">
    <source>
        <dbReference type="ARBA" id="ARBA00022842"/>
    </source>
</evidence>
<feature type="binding site" evidence="12">
    <location>
        <position position="592"/>
    </location>
    <ligand>
        <name>substrate</name>
    </ligand>
</feature>
<dbReference type="PIRSF" id="PIRSF016408">
    <property type="entry name" value="PAGM"/>
    <property type="match status" value="1"/>
</dbReference>
<evidence type="ECO:0000256" key="1">
    <source>
        <dbReference type="ARBA" id="ARBA00000558"/>
    </source>
</evidence>
<dbReference type="AlphaFoldDB" id="A0A3B0MSN3"/>
<feature type="binding site" evidence="13">
    <location>
        <position position="317"/>
    </location>
    <ligand>
        <name>Mg(2+)</name>
        <dbReference type="ChEBI" id="CHEBI:18420"/>
    </ligand>
</feature>
<accession>A0A3B0MSN3</accession>
<evidence type="ECO:0000256" key="2">
    <source>
        <dbReference type="ARBA" id="ARBA00004865"/>
    </source>
</evidence>
<feature type="binding site" evidence="13">
    <location>
        <position position="315"/>
    </location>
    <ligand>
        <name>Mg(2+)</name>
        <dbReference type="ChEBI" id="CHEBI:18420"/>
    </ligand>
</feature>
<dbReference type="Gene3D" id="3.30.310.50">
    <property type="entry name" value="Alpha-D-phosphohexomutase, C-terminal domain"/>
    <property type="match status" value="1"/>
</dbReference>
<evidence type="ECO:0000256" key="11">
    <source>
        <dbReference type="PIRSR" id="PIRSR016408-1"/>
    </source>
</evidence>
<reference evidence="17" key="1">
    <citation type="submission" date="2018-07" db="EMBL/GenBank/DDBJ databases">
        <authorList>
            <person name="Quirk P.G."/>
            <person name="Krulwich T.A."/>
        </authorList>
    </citation>
    <scope>NUCLEOTIDE SEQUENCE</scope>
    <source>
        <strain evidence="17">Anand</strain>
    </source>
</reference>
<feature type="domain" description="Alpha-D-phosphohexomutase alpha/beta/alpha" evidence="15">
    <location>
        <begin position="55"/>
        <end position="102"/>
    </location>
</feature>
<dbReference type="SUPFAM" id="SSF55957">
    <property type="entry name" value="Phosphoglucomutase, C-terminal domain"/>
    <property type="match status" value="1"/>
</dbReference>
<dbReference type="GO" id="GO:0000287">
    <property type="term" value="F:magnesium ion binding"/>
    <property type="evidence" value="ECO:0007669"/>
    <property type="project" value="InterPro"/>
</dbReference>
<feature type="domain" description="Phosphoacetylglucosamine mutase AMG1" evidence="16">
    <location>
        <begin position="342"/>
        <end position="450"/>
    </location>
</feature>
<proteinExistence type="inferred from homology"/>
<comment type="pathway">
    <text evidence="2 10">Nucleotide-sugar biosynthesis; UDP-N-acetyl-alpha-D-glucosamine biosynthesis; N-acetyl-alpha-D-glucosamine 1-phosphate from alpha-D-glucosamine 6-phosphate (route I): step 2/2.</text>
</comment>
<feature type="binding site" evidence="12">
    <location>
        <begin position="583"/>
        <end position="587"/>
    </location>
    <ligand>
        <name>substrate</name>
    </ligand>
</feature>
<evidence type="ECO:0000259" key="14">
    <source>
        <dbReference type="Pfam" id="PF00408"/>
    </source>
</evidence>
<evidence type="ECO:0000256" key="13">
    <source>
        <dbReference type="PIRSR" id="PIRSR016408-3"/>
    </source>
</evidence>
<evidence type="ECO:0000256" key="10">
    <source>
        <dbReference type="PIRNR" id="PIRNR016408"/>
    </source>
</evidence>
<organism evidence="17">
    <name type="scientific">Theileria annulata</name>
    <dbReference type="NCBI Taxonomy" id="5874"/>
    <lineage>
        <taxon>Eukaryota</taxon>
        <taxon>Sar</taxon>
        <taxon>Alveolata</taxon>
        <taxon>Apicomplexa</taxon>
        <taxon>Aconoidasida</taxon>
        <taxon>Piroplasmida</taxon>
        <taxon>Theileriidae</taxon>
        <taxon>Theileria</taxon>
    </lineage>
</organism>
<evidence type="ECO:0000256" key="12">
    <source>
        <dbReference type="PIRSR" id="PIRSR016408-2"/>
    </source>
</evidence>
<evidence type="ECO:0000313" key="17">
    <source>
        <dbReference type="EMBL" id="SVP90540.1"/>
    </source>
</evidence>
<feature type="domain" description="Alpha-D-phosphohexomutase C-terminal" evidence="14">
    <location>
        <begin position="557"/>
        <end position="611"/>
    </location>
</feature>
<dbReference type="UniPathway" id="UPA00113">
    <property type="reaction ID" value="UER00530"/>
</dbReference>
<keyword evidence="6 10" id="KW-0460">Magnesium</keyword>
<dbReference type="EMBL" id="UIVT01000002">
    <property type="protein sequence ID" value="SVP90540.1"/>
    <property type="molecule type" value="Genomic_DNA"/>
</dbReference>
<dbReference type="PROSITE" id="PS00710">
    <property type="entry name" value="PGM_PMM"/>
    <property type="match status" value="1"/>
</dbReference>
<protein>
    <recommendedName>
        <fullName evidence="4 10">Phosphoacetylglucosamine mutase</fullName>
        <shortName evidence="10">PAGM</shortName>
        <ecNumber evidence="4 10">5.4.2.3</ecNumber>
    </recommendedName>
    <alternativeName>
        <fullName evidence="9 10">Acetylglucosamine phosphomutase</fullName>
    </alternativeName>
    <alternativeName>
        <fullName evidence="8 10">N-acetylglucosamine-phosphate mutase</fullName>
    </alternativeName>
</protein>
<evidence type="ECO:0000259" key="16">
    <source>
        <dbReference type="Pfam" id="PF21404"/>
    </source>
</evidence>
<dbReference type="VEuPathDB" id="PiroplasmaDB:TA15865"/>
<evidence type="ECO:0000256" key="3">
    <source>
        <dbReference type="ARBA" id="ARBA00010231"/>
    </source>
</evidence>
<dbReference type="PANTHER" id="PTHR45955">
    <property type="entry name" value="PHOSPHOACETYLGLUCOSAMINE MUTASE"/>
    <property type="match status" value="1"/>
</dbReference>
<feature type="binding site" description="via phosphate group" evidence="13">
    <location>
        <position position="82"/>
    </location>
    <ligand>
        <name>Mg(2+)</name>
        <dbReference type="ChEBI" id="CHEBI:18420"/>
    </ligand>
</feature>
<evidence type="ECO:0000256" key="9">
    <source>
        <dbReference type="ARBA" id="ARBA00032065"/>
    </source>
</evidence>
<dbReference type="InterPro" id="IPR016055">
    <property type="entry name" value="A-D-PHexomutase_a/b/a-I/II/III"/>
</dbReference>
<dbReference type="InterPro" id="IPR036900">
    <property type="entry name" value="A-D-PHexomutase_C_sf"/>
</dbReference>
<name>A0A3B0MSN3_THEAN</name>
<dbReference type="EMBL" id="UIVS01000002">
    <property type="protein sequence ID" value="SVP91045.1"/>
    <property type="molecule type" value="Genomic_DNA"/>
</dbReference>
<comment type="similarity">
    <text evidence="3 10">Belongs to the phosphohexose mutase family.</text>
</comment>